<feature type="region of interest" description="Disordered" evidence="1">
    <location>
        <begin position="1"/>
        <end position="55"/>
    </location>
</feature>
<comment type="caution">
    <text evidence="2">The sequence shown here is derived from an EMBL/GenBank/DDBJ whole genome shotgun (WGS) entry which is preliminary data.</text>
</comment>
<dbReference type="AlphaFoldDB" id="A0A428QQT5"/>
<accession>A0A428QQT5</accession>
<proteinExistence type="predicted"/>
<dbReference type="Proteomes" id="UP000287972">
    <property type="component" value="Unassembled WGS sequence"/>
</dbReference>
<evidence type="ECO:0000256" key="1">
    <source>
        <dbReference type="SAM" id="MobiDB-lite"/>
    </source>
</evidence>
<protein>
    <submittedName>
        <fullName evidence="2">Uncharacterized protein</fullName>
    </submittedName>
</protein>
<evidence type="ECO:0000313" key="3">
    <source>
        <dbReference type="Proteomes" id="UP000287972"/>
    </source>
</evidence>
<reference evidence="2 3" key="1">
    <citation type="submission" date="2017-06" db="EMBL/GenBank/DDBJ databases">
        <title>Comparative genomic analysis of Ambrosia Fusariam Clade fungi.</title>
        <authorList>
            <person name="Stajich J.E."/>
            <person name="Carrillo J."/>
            <person name="Kijimoto T."/>
            <person name="Eskalen A."/>
            <person name="O'Donnell K."/>
            <person name="Kasson M."/>
        </authorList>
    </citation>
    <scope>NUCLEOTIDE SEQUENCE [LARGE SCALE GENOMIC DNA]</scope>
    <source>
        <strain evidence="2 3">NRRL62606</strain>
    </source>
</reference>
<organism evidence="2 3">
    <name type="scientific">Fusarium floridanum</name>
    <dbReference type="NCBI Taxonomy" id="1325733"/>
    <lineage>
        <taxon>Eukaryota</taxon>
        <taxon>Fungi</taxon>
        <taxon>Dikarya</taxon>
        <taxon>Ascomycota</taxon>
        <taxon>Pezizomycotina</taxon>
        <taxon>Sordariomycetes</taxon>
        <taxon>Hypocreomycetidae</taxon>
        <taxon>Hypocreales</taxon>
        <taxon>Nectriaceae</taxon>
        <taxon>Fusarium</taxon>
        <taxon>Fusarium solani species complex</taxon>
    </lineage>
</organism>
<gene>
    <name evidence="2" type="ORF">CEP51_012636</name>
</gene>
<name>A0A428QQT5_9HYPO</name>
<keyword evidence="3" id="KW-1185">Reference proteome</keyword>
<evidence type="ECO:0000313" key="2">
    <source>
        <dbReference type="EMBL" id="RSL67608.1"/>
    </source>
</evidence>
<sequence length="124" mass="13406">MTHFKLTSDFATDAGSTRSHSDLQAQTPPDAKHGKTRDPTNLPSHPIATVRPAHGTRSSYVSRAVLANWRKVQEIHGICKCIAVGTVPLVLVPVHQSWDITPTDLGALSIESTGIGEMSRSVER</sequence>
<feature type="compositionally biased region" description="Polar residues" evidence="1">
    <location>
        <begin position="14"/>
        <end position="27"/>
    </location>
</feature>
<dbReference type="EMBL" id="NKCL01000483">
    <property type="protein sequence ID" value="RSL67608.1"/>
    <property type="molecule type" value="Genomic_DNA"/>
</dbReference>